<proteinExistence type="inferred from homology"/>
<feature type="transmembrane region" description="Helical" evidence="2">
    <location>
        <begin position="200"/>
        <end position="220"/>
    </location>
</feature>
<dbReference type="EMBL" id="LIZX01000172">
    <property type="protein sequence ID" value="KPJ64609.1"/>
    <property type="molecule type" value="Genomic_DNA"/>
</dbReference>
<gene>
    <name evidence="4" type="ORF">AMJ44_12490</name>
</gene>
<evidence type="ECO:0000256" key="1">
    <source>
        <dbReference type="ARBA" id="ARBA00007362"/>
    </source>
</evidence>
<organism evidence="4 5">
    <name type="scientific">candidate division WOR-1 bacterium DG_54_3</name>
    <dbReference type="NCBI Taxonomy" id="1703775"/>
    <lineage>
        <taxon>Bacteria</taxon>
        <taxon>Bacillati</taxon>
        <taxon>Saganbacteria</taxon>
    </lineage>
</organism>
<feature type="transmembrane region" description="Helical" evidence="2">
    <location>
        <begin position="38"/>
        <end position="56"/>
    </location>
</feature>
<feature type="transmembrane region" description="Helical" evidence="2">
    <location>
        <begin position="232"/>
        <end position="252"/>
    </location>
</feature>
<feature type="transmembrane region" description="Helical" evidence="2">
    <location>
        <begin position="258"/>
        <end position="281"/>
    </location>
</feature>
<dbReference type="PANTHER" id="PTHR22911:SF137">
    <property type="entry name" value="SOLUTE CARRIER FAMILY 35 MEMBER G2-RELATED"/>
    <property type="match status" value="1"/>
</dbReference>
<comment type="similarity">
    <text evidence="1">Belongs to the EamA transporter family.</text>
</comment>
<dbReference type="SUPFAM" id="SSF103481">
    <property type="entry name" value="Multidrug resistance efflux transporter EmrE"/>
    <property type="match status" value="2"/>
</dbReference>
<dbReference type="PANTHER" id="PTHR22911">
    <property type="entry name" value="ACYL-MALONYL CONDENSING ENZYME-RELATED"/>
    <property type="match status" value="1"/>
</dbReference>
<feature type="transmembrane region" description="Helical" evidence="2">
    <location>
        <begin position="123"/>
        <end position="141"/>
    </location>
</feature>
<dbReference type="AlphaFoldDB" id="A0A0S7XQ31"/>
<evidence type="ECO:0000313" key="5">
    <source>
        <dbReference type="Proteomes" id="UP000051861"/>
    </source>
</evidence>
<feature type="transmembrane region" description="Helical" evidence="2">
    <location>
        <begin position="288"/>
        <end position="306"/>
    </location>
</feature>
<protein>
    <recommendedName>
        <fullName evidence="3">EamA domain-containing protein</fullName>
    </recommendedName>
</protein>
<keyword evidence="2" id="KW-0812">Transmembrane</keyword>
<feature type="domain" description="EamA" evidence="3">
    <location>
        <begin position="159"/>
        <end position="305"/>
    </location>
</feature>
<dbReference type="GO" id="GO:0016020">
    <property type="term" value="C:membrane"/>
    <property type="evidence" value="ECO:0007669"/>
    <property type="project" value="InterPro"/>
</dbReference>
<comment type="caution">
    <text evidence="4">The sequence shown here is derived from an EMBL/GenBank/DDBJ whole genome shotgun (WGS) entry which is preliminary data.</text>
</comment>
<dbReference type="InterPro" id="IPR037185">
    <property type="entry name" value="EmrE-like"/>
</dbReference>
<evidence type="ECO:0000259" key="3">
    <source>
        <dbReference type="Pfam" id="PF00892"/>
    </source>
</evidence>
<sequence length="307" mass="32328">MSHLIGETAAIGTSVLWTLGSVFFASAARRIGPLSVNAFRIVMAVILLGSTHLVAFGRIVPSANDSQWFYMGLSGVIGLALGDFGYFGALALIGPRRGVLLMSLAPVFSALSAYWILDEILGLWAIIGIAITLTGVCVVILEREEDTGEVPLSKRQKTLGILLGLGGSLGQGIGFVISKYGMIAVADDPSAPLNPLSATLIRMITATIFIWIFILSIGRLSKVLKSFGDKKAAARTIGGAVTGPFLGVWLSMVAVTYTVAGVAATLMSLMPVMIIPVVWILYKQKTSWRGILGAGIAVTGVAILFLM</sequence>
<feature type="transmembrane region" description="Helical" evidence="2">
    <location>
        <begin position="161"/>
        <end position="180"/>
    </location>
</feature>
<keyword evidence="2" id="KW-1133">Transmembrane helix</keyword>
<evidence type="ECO:0000313" key="4">
    <source>
        <dbReference type="EMBL" id="KPJ64609.1"/>
    </source>
</evidence>
<reference evidence="4 5" key="1">
    <citation type="journal article" date="2015" name="Microbiome">
        <title>Genomic resolution of linkages in carbon, nitrogen, and sulfur cycling among widespread estuary sediment bacteria.</title>
        <authorList>
            <person name="Baker B.J."/>
            <person name="Lazar C.S."/>
            <person name="Teske A.P."/>
            <person name="Dick G.J."/>
        </authorList>
    </citation>
    <scope>NUCLEOTIDE SEQUENCE [LARGE SCALE GENOMIC DNA]</scope>
    <source>
        <strain evidence="4">DG_54_3</strain>
    </source>
</reference>
<keyword evidence="2" id="KW-0472">Membrane</keyword>
<dbReference type="InterPro" id="IPR000620">
    <property type="entry name" value="EamA_dom"/>
</dbReference>
<feature type="domain" description="EamA" evidence="3">
    <location>
        <begin position="5"/>
        <end position="140"/>
    </location>
</feature>
<dbReference type="Proteomes" id="UP000051861">
    <property type="component" value="Unassembled WGS sequence"/>
</dbReference>
<feature type="transmembrane region" description="Helical" evidence="2">
    <location>
        <begin position="68"/>
        <end position="92"/>
    </location>
</feature>
<dbReference type="Pfam" id="PF00892">
    <property type="entry name" value="EamA"/>
    <property type="match status" value="2"/>
</dbReference>
<evidence type="ECO:0000256" key="2">
    <source>
        <dbReference type="SAM" id="Phobius"/>
    </source>
</evidence>
<feature type="transmembrane region" description="Helical" evidence="2">
    <location>
        <begin position="6"/>
        <end position="26"/>
    </location>
</feature>
<accession>A0A0S7XQ31</accession>
<feature type="transmembrane region" description="Helical" evidence="2">
    <location>
        <begin position="99"/>
        <end position="117"/>
    </location>
</feature>
<name>A0A0S7XQ31_UNCSA</name>